<dbReference type="SUPFAM" id="SSF103481">
    <property type="entry name" value="Multidrug resistance efflux transporter EmrE"/>
    <property type="match status" value="2"/>
</dbReference>
<name>A0A418NQX8_9SPHN</name>
<feature type="transmembrane region" description="Helical" evidence="6">
    <location>
        <begin position="268"/>
        <end position="285"/>
    </location>
</feature>
<evidence type="ECO:0000313" key="9">
    <source>
        <dbReference type="Proteomes" id="UP000286576"/>
    </source>
</evidence>
<dbReference type="Proteomes" id="UP000286576">
    <property type="component" value="Unassembled WGS sequence"/>
</dbReference>
<accession>A0A418NQX8</accession>
<organism evidence="8 9">
    <name type="scientific">Aurantiacibacter zhengii</name>
    <dbReference type="NCBI Taxonomy" id="2307003"/>
    <lineage>
        <taxon>Bacteria</taxon>
        <taxon>Pseudomonadati</taxon>
        <taxon>Pseudomonadota</taxon>
        <taxon>Alphaproteobacteria</taxon>
        <taxon>Sphingomonadales</taxon>
        <taxon>Erythrobacteraceae</taxon>
        <taxon>Aurantiacibacter</taxon>
    </lineage>
</organism>
<keyword evidence="3 6" id="KW-0812">Transmembrane</keyword>
<evidence type="ECO:0000256" key="2">
    <source>
        <dbReference type="ARBA" id="ARBA00009853"/>
    </source>
</evidence>
<feature type="transmembrane region" description="Helical" evidence="6">
    <location>
        <begin position="124"/>
        <end position="141"/>
    </location>
</feature>
<reference evidence="8 9" key="1">
    <citation type="submission" date="2018-08" db="EMBL/GenBank/DDBJ databases">
        <title>Erythrobacter zhengii sp.nov., a bacterium isolated from deep-sea sediment.</title>
        <authorList>
            <person name="Fang C."/>
            <person name="Wu Y.-H."/>
            <person name="Sun C."/>
            <person name="Wang H."/>
            <person name="Cheng H."/>
            <person name="Meng F.-X."/>
            <person name="Wang C.-S."/>
            <person name="Xu X.-W."/>
        </authorList>
    </citation>
    <scope>NUCLEOTIDE SEQUENCE [LARGE SCALE GENOMIC DNA]</scope>
    <source>
        <strain evidence="8 9">V18</strain>
    </source>
</reference>
<evidence type="ECO:0000256" key="1">
    <source>
        <dbReference type="ARBA" id="ARBA00004141"/>
    </source>
</evidence>
<keyword evidence="9" id="KW-1185">Reference proteome</keyword>
<dbReference type="InterPro" id="IPR037185">
    <property type="entry name" value="EmrE-like"/>
</dbReference>
<dbReference type="PANTHER" id="PTHR22911:SF6">
    <property type="entry name" value="SOLUTE CARRIER FAMILY 35 MEMBER G1"/>
    <property type="match status" value="1"/>
</dbReference>
<evidence type="ECO:0000259" key="7">
    <source>
        <dbReference type="Pfam" id="PF00892"/>
    </source>
</evidence>
<evidence type="ECO:0000313" key="8">
    <source>
        <dbReference type="EMBL" id="RIV85126.1"/>
    </source>
</evidence>
<proteinExistence type="inferred from homology"/>
<gene>
    <name evidence="8" type="ORF">D2V07_12650</name>
</gene>
<protein>
    <submittedName>
        <fullName evidence="8">DMT family transporter</fullName>
    </submittedName>
</protein>
<evidence type="ECO:0000256" key="6">
    <source>
        <dbReference type="SAM" id="Phobius"/>
    </source>
</evidence>
<feature type="transmembrane region" description="Helical" evidence="6">
    <location>
        <begin position="96"/>
        <end position="117"/>
    </location>
</feature>
<sequence length="299" mass="31685">MTPSRHHLLPFLAALVGVGFLALMDAQMKSASLVIGVFTASLLRSSLAALFIAPVWLVRKTAWPTRPVMRLHVERGVISAFMGLTFFYALTKLPLAEAIAISFVAPLLALYFAHLFLGEQISRGAIGASVLGLAGTLVIVGGRLGRTQVEDEVLLGLASLLVSATLYAYNFVVIRRQSQVAGPVEVATFHSGISALVQLLAAPFLFVLPHGEVMLTIAGAAALTVGGSMAIAWAYARAEAQVLVPVEYTGFGWAALFGWLFFREAVTLPTIAGVALILLACWIAAPKARRTASTEAANL</sequence>
<feature type="transmembrane region" description="Helical" evidence="6">
    <location>
        <begin position="153"/>
        <end position="174"/>
    </location>
</feature>
<feature type="transmembrane region" description="Helical" evidence="6">
    <location>
        <begin position="242"/>
        <end position="262"/>
    </location>
</feature>
<comment type="similarity">
    <text evidence="2">Belongs to the drug/metabolite transporter (DMT) superfamily. 10 TMS drug/metabolite exporter (DME) (TC 2.A.7.3) family.</text>
</comment>
<dbReference type="PANTHER" id="PTHR22911">
    <property type="entry name" value="ACYL-MALONYL CONDENSING ENZYME-RELATED"/>
    <property type="match status" value="1"/>
</dbReference>
<feature type="transmembrane region" description="Helical" evidence="6">
    <location>
        <begin position="41"/>
        <end position="59"/>
    </location>
</feature>
<dbReference type="GO" id="GO:0016020">
    <property type="term" value="C:membrane"/>
    <property type="evidence" value="ECO:0007669"/>
    <property type="project" value="UniProtKB-SubCell"/>
</dbReference>
<feature type="transmembrane region" description="Helical" evidence="6">
    <location>
        <begin position="71"/>
        <end position="90"/>
    </location>
</feature>
<keyword evidence="4 6" id="KW-1133">Transmembrane helix</keyword>
<comment type="caution">
    <text evidence="8">The sequence shown here is derived from an EMBL/GenBank/DDBJ whole genome shotgun (WGS) entry which is preliminary data.</text>
</comment>
<feature type="domain" description="EamA" evidence="7">
    <location>
        <begin position="155"/>
        <end position="283"/>
    </location>
</feature>
<keyword evidence="5 6" id="KW-0472">Membrane</keyword>
<feature type="transmembrane region" description="Helical" evidence="6">
    <location>
        <begin position="213"/>
        <end position="235"/>
    </location>
</feature>
<feature type="domain" description="EamA" evidence="7">
    <location>
        <begin position="12"/>
        <end position="140"/>
    </location>
</feature>
<evidence type="ECO:0000256" key="3">
    <source>
        <dbReference type="ARBA" id="ARBA00022692"/>
    </source>
</evidence>
<dbReference type="RefSeq" id="WP_119587365.1">
    <property type="nucleotide sequence ID" value="NZ_CAWODQ010000025.1"/>
</dbReference>
<comment type="subcellular location">
    <subcellularLocation>
        <location evidence="1">Membrane</location>
        <topology evidence="1">Multi-pass membrane protein</topology>
    </subcellularLocation>
</comment>
<dbReference type="Pfam" id="PF00892">
    <property type="entry name" value="EamA"/>
    <property type="match status" value="2"/>
</dbReference>
<dbReference type="AlphaFoldDB" id="A0A418NQX8"/>
<dbReference type="OrthoDB" id="7818056at2"/>
<dbReference type="InterPro" id="IPR000620">
    <property type="entry name" value="EamA_dom"/>
</dbReference>
<evidence type="ECO:0000256" key="4">
    <source>
        <dbReference type="ARBA" id="ARBA00022989"/>
    </source>
</evidence>
<evidence type="ECO:0000256" key="5">
    <source>
        <dbReference type="ARBA" id="ARBA00023136"/>
    </source>
</evidence>
<dbReference type="EMBL" id="QXFL01000005">
    <property type="protein sequence ID" value="RIV85126.1"/>
    <property type="molecule type" value="Genomic_DNA"/>
</dbReference>
<feature type="transmembrane region" description="Helical" evidence="6">
    <location>
        <begin position="186"/>
        <end position="207"/>
    </location>
</feature>